<proteinExistence type="predicted"/>
<evidence type="ECO:0000256" key="1">
    <source>
        <dbReference type="SAM" id="MobiDB-lite"/>
    </source>
</evidence>
<organism evidence="2 3">
    <name type="scientific">Alternaria alternata</name>
    <name type="common">Alternaria rot fungus</name>
    <name type="synonym">Torula alternata</name>
    <dbReference type="NCBI Taxonomy" id="5599"/>
    <lineage>
        <taxon>Eukaryota</taxon>
        <taxon>Fungi</taxon>
        <taxon>Dikarya</taxon>
        <taxon>Ascomycota</taxon>
        <taxon>Pezizomycotina</taxon>
        <taxon>Dothideomycetes</taxon>
        <taxon>Pleosporomycetidae</taxon>
        <taxon>Pleosporales</taxon>
        <taxon>Pleosporineae</taxon>
        <taxon>Pleosporaceae</taxon>
        <taxon>Alternaria</taxon>
        <taxon>Alternaria sect. Alternaria</taxon>
        <taxon>Alternaria alternata complex</taxon>
    </lineage>
</organism>
<feature type="compositionally biased region" description="Polar residues" evidence="1">
    <location>
        <begin position="59"/>
        <end position="81"/>
    </location>
</feature>
<feature type="compositionally biased region" description="Polar residues" evidence="1">
    <location>
        <begin position="17"/>
        <end position="27"/>
    </location>
</feature>
<gene>
    <name evidence="2" type="ORF">CC77DRAFT_1061636</name>
</gene>
<dbReference type="VEuPathDB" id="FungiDB:CC77DRAFT_1061636"/>
<evidence type="ECO:0000313" key="2">
    <source>
        <dbReference type="EMBL" id="OAG20168.1"/>
    </source>
</evidence>
<dbReference type="GeneID" id="29114048"/>
<protein>
    <submittedName>
        <fullName evidence="2">Uncharacterized protein</fullName>
    </submittedName>
</protein>
<reference evidence="2 3" key="1">
    <citation type="submission" date="2016-05" db="EMBL/GenBank/DDBJ databases">
        <title>Comparative analysis of secretome profiles of manganese(II)-oxidizing ascomycete fungi.</title>
        <authorList>
            <consortium name="DOE Joint Genome Institute"/>
            <person name="Zeiner C.A."/>
            <person name="Purvine S.O."/>
            <person name="Zink E.M."/>
            <person name="Wu S."/>
            <person name="Pasa-Tolic L."/>
            <person name="Chaput D.L."/>
            <person name="Haridas S."/>
            <person name="Grigoriev I.V."/>
            <person name="Santelli C.M."/>
            <person name="Hansel C.M."/>
        </authorList>
    </citation>
    <scope>NUCLEOTIDE SEQUENCE [LARGE SCALE GENOMIC DNA]</scope>
    <source>
        <strain evidence="2 3">SRC1lrK2f</strain>
    </source>
</reference>
<accession>A0A177DLE6</accession>
<sequence length="169" mass="18361">MAPSANASPLRAKVLSSEVQGLQQSGHTPAFRFIAPTTGQEATTAGPPASTSPTSPSSNQLSPAFSNADTLIKPVSSSPSTFLPLADPEPDTSAIEPNLCADHFLRPVLHSRVPCVRCYSQPQWQKQREYWMNAYREQHPGVTQDIENLSGITAKNENRRQGHEILVKS</sequence>
<dbReference type="RefSeq" id="XP_018385589.1">
    <property type="nucleotide sequence ID" value="XM_018528454.1"/>
</dbReference>
<name>A0A177DLE6_ALTAL</name>
<feature type="compositionally biased region" description="Low complexity" evidence="1">
    <location>
        <begin position="42"/>
        <end position="58"/>
    </location>
</feature>
<evidence type="ECO:0000313" key="3">
    <source>
        <dbReference type="Proteomes" id="UP000077248"/>
    </source>
</evidence>
<keyword evidence="3" id="KW-1185">Reference proteome</keyword>
<dbReference type="KEGG" id="aalt:CC77DRAFT_1061636"/>
<dbReference type="Proteomes" id="UP000077248">
    <property type="component" value="Unassembled WGS sequence"/>
</dbReference>
<feature type="region of interest" description="Disordered" evidence="1">
    <location>
        <begin position="1"/>
        <end position="91"/>
    </location>
</feature>
<dbReference type="AlphaFoldDB" id="A0A177DLE6"/>
<dbReference type="EMBL" id="KV441479">
    <property type="protein sequence ID" value="OAG20168.1"/>
    <property type="molecule type" value="Genomic_DNA"/>
</dbReference>